<dbReference type="InterPro" id="IPR048936">
    <property type="entry name" value="MvdD-like_ATPgrasp"/>
</dbReference>
<dbReference type="RefSeq" id="WP_380641632.1">
    <property type="nucleotide sequence ID" value="NZ_JBHSQO010000052.1"/>
</dbReference>
<dbReference type="NCBIfam" id="TIGR04187">
    <property type="entry name" value="GRASP_SAV_5884"/>
    <property type="match status" value="1"/>
</dbReference>
<name>A0ABW1PED1_9PSEU</name>
<dbReference type="PANTHER" id="PTHR21621">
    <property type="entry name" value="RIBOSOMAL PROTEIN S6 MODIFICATION PROTEIN"/>
    <property type="match status" value="1"/>
</dbReference>
<accession>A0ABW1PED1</accession>
<feature type="domain" description="ATP-grasp" evidence="2">
    <location>
        <begin position="128"/>
        <end position="314"/>
    </location>
</feature>
<reference evidence="4" key="1">
    <citation type="journal article" date="2019" name="Int. J. Syst. Evol. Microbiol.">
        <title>The Global Catalogue of Microorganisms (GCM) 10K type strain sequencing project: providing services to taxonomists for standard genome sequencing and annotation.</title>
        <authorList>
            <consortium name="The Broad Institute Genomics Platform"/>
            <consortium name="The Broad Institute Genome Sequencing Center for Infectious Disease"/>
            <person name="Wu L."/>
            <person name="Ma J."/>
        </authorList>
    </citation>
    <scope>NUCLEOTIDE SEQUENCE [LARGE SCALE GENOMIC DNA]</scope>
    <source>
        <strain evidence="4">CGMCC 4.7246</strain>
    </source>
</reference>
<keyword evidence="4" id="KW-1185">Reference proteome</keyword>
<evidence type="ECO:0000259" key="2">
    <source>
        <dbReference type="PROSITE" id="PS50975"/>
    </source>
</evidence>
<comment type="caution">
    <text evidence="3">The sequence shown here is derived from an EMBL/GenBank/DDBJ whole genome shotgun (WGS) entry which is preliminary data.</text>
</comment>
<evidence type="ECO:0000256" key="1">
    <source>
        <dbReference type="PROSITE-ProRule" id="PRU00409"/>
    </source>
</evidence>
<keyword evidence="1" id="KW-0067">ATP-binding</keyword>
<organism evidence="3 4">
    <name type="scientific">Saccharothrix lopnurensis</name>
    <dbReference type="NCBI Taxonomy" id="1670621"/>
    <lineage>
        <taxon>Bacteria</taxon>
        <taxon>Bacillati</taxon>
        <taxon>Actinomycetota</taxon>
        <taxon>Actinomycetes</taxon>
        <taxon>Pseudonocardiales</taxon>
        <taxon>Pseudonocardiaceae</taxon>
        <taxon>Saccharothrix</taxon>
    </lineage>
</organism>
<gene>
    <name evidence="3" type="primary">tgmB</name>
    <name evidence="3" type="ORF">ACFP3R_32190</name>
</gene>
<protein>
    <submittedName>
        <fullName evidence="3">ATP-grasp ribosomal peptide maturase</fullName>
    </submittedName>
</protein>
<dbReference type="Proteomes" id="UP001596220">
    <property type="component" value="Unassembled WGS sequence"/>
</dbReference>
<keyword evidence="1" id="KW-0547">Nucleotide-binding</keyword>
<dbReference type="PROSITE" id="PS50975">
    <property type="entry name" value="ATP_GRASP"/>
    <property type="match status" value="1"/>
</dbReference>
<dbReference type="Pfam" id="PF21068">
    <property type="entry name" value="ATPgraspMvdD"/>
    <property type="match status" value="1"/>
</dbReference>
<proteinExistence type="predicted"/>
<dbReference type="InterPro" id="IPR011761">
    <property type="entry name" value="ATP-grasp"/>
</dbReference>
<dbReference type="Gene3D" id="3.30.470.20">
    <property type="entry name" value="ATP-grasp fold, B domain"/>
    <property type="match status" value="1"/>
</dbReference>
<dbReference type="InterPro" id="IPR026449">
    <property type="entry name" value="GRASP_SAV_5884"/>
</dbReference>
<dbReference type="EMBL" id="JBHSQO010000052">
    <property type="protein sequence ID" value="MFC6093951.1"/>
    <property type="molecule type" value="Genomic_DNA"/>
</dbReference>
<dbReference type="PANTHER" id="PTHR21621:SF0">
    <property type="entry name" value="BETA-CITRYLGLUTAMATE SYNTHASE B-RELATED"/>
    <property type="match status" value="1"/>
</dbReference>
<evidence type="ECO:0000313" key="3">
    <source>
        <dbReference type="EMBL" id="MFC6093951.1"/>
    </source>
</evidence>
<dbReference type="SUPFAM" id="SSF56059">
    <property type="entry name" value="Glutathione synthetase ATP-binding domain-like"/>
    <property type="match status" value="1"/>
</dbReference>
<sequence>MTVLVISGDSDPTVNRVVLELRDRAVPVFRCDVGWFPTGLSLDAVLDEGRWRGSLTTPHRSVDLDAIRSVLFRSPTGFTFDAGVSAAELRHMRMEARLGLGGVLASLPVPWCNHPARQADAGYKPWQLTVAAQCGFSVPTTMITNDPKAVHRFTTDFPQVVNKVLGVNRMDDGPVTRIAYTRLLESADLADLTGVETTAHLFQEWVEKSFEVRLIAVGATLFAVAIRAHSAAARIDWRSDYSNLSYSVIDPPSDVVASVGRFLTAFGLMFAAFDFVVTPSGLWRFLEANPAGQFGWLEEAAGVPVSAAIADMLAGTA</sequence>
<evidence type="ECO:0000313" key="4">
    <source>
        <dbReference type="Proteomes" id="UP001596220"/>
    </source>
</evidence>